<evidence type="ECO:0000313" key="3">
    <source>
        <dbReference type="Proteomes" id="UP000554482"/>
    </source>
</evidence>
<dbReference type="InterPro" id="IPR017451">
    <property type="entry name" value="F-box-assoc_interact_dom"/>
</dbReference>
<accession>A0A7J6WMV7</accession>
<comment type="caution">
    <text evidence="2">The sequence shown here is derived from an EMBL/GenBank/DDBJ whole genome shotgun (WGS) entry which is preliminary data.</text>
</comment>
<proteinExistence type="predicted"/>
<feature type="domain" description="F-box associated beta-propeller type 1" evidence="1">
    <location>
        <begin position="7"/>
        <end position="176"/>
    </location>
</feature>
<dbReference type="EMBL" id="JABWDY010012934">
    <property type="protein sequence ID" value="KAF5198714.1"/>
    <property type="molecule type" value="Genomic_DNA"/>
</dbReference>
<gene>
    <name evidence="2" type="ORF">FRX31_011699</name>
</gene>
<dbReference type="NCBIfam" id="TIGR01640">
    <property type="entry name" value="F_box_assoc_1"/>
    <property type="match status" value="1"/>
</dbReference>
<evidence type="ECO:0000313" key="2">
    <source>
        <dbReference type="EMBL" id="KAF5198714.1"/>
    </source>
</evidence>
<name>A0A7J6WMV7_THATH</name>
<dbReference type="OrthoDB" id="591557at2759"/>
<reference evidence="2 3" key="1">
    <citation type="submission" date="2020-06" db="EMBL/GenBank/DDBJ databases">
        <title>Transcriptomic and genomic resources for Thalictrum thalictroides and T. hernandezii: Facilitating candidate gene discovery in an emerging model plant lineage.</title>
        <authorList>
            <person name="Arias T."/>
            <person name="Riano-Pachon D.M."/>
            <person name="Di Stilio V.S."/>
        </authorList>
    </citation>
    <scope>NUCLEOTIDE SEQUENCE [LARGE SCALE GENOMIC DNA]</scope>
    <source>
        <strain evidence="3">cv. WT478/WT964</strain>
        <tissue evidence="2">Leaves</tissue>
    </source>
</reference>
<sequence length="185" mass="20812">MNSYNNASYVHGAFHWFKLADKSTWYRKPEIVDNSSIISFDVGSEEFRTVPKIKMAKSGDTASTVVLGVIQECLSVSHQYNKEGCIDIWLMKDYGVKESWTKVFSLSLKGDSLFNCAPMIVLENGELIMRHGENGKLLDEKGNLYAYNIQRQTISKAIPIGIWRTACIFVESLVSISGLMKNQSV</sequence>
<keyword evidence="3" id="KW-1185">Reference proteome</keyword>
<protein>
    <recommendedName>
        <fullName evidence="1">F-box associated beta-propeller type 1 domain-containing protein</fullName>
    </recommendedName>
</protein>
<organism evidence="2 3">
    <name type="scientific">Thalictrum thalictroides</name>
    <name type="common">Rue-anemone</name>
    <name type="synonym">Anemone thalictroides</name>
    <dbReference type="NCBI Taxonomy" id="46969"/>
    <lineage>
        <taxon>Eukaryota</taxon>
        <taxon>Viridiplantae</taxon>
        <taxon>Streptophyta</taxon>
        <taxon>Embryophyta</taxon>
        <taxon>Tracheophyta</taxon>
        <taxon>Spermatophyta</taxon>
        <taxon>Magnoliopsida</taxon>
        <taxon>Ranunculales</taxon>
        <taxon>Ranunculaceae</taxon>
        <taxon>Thalictroideae</taxon>
        <taxon>Thalictrum</taxon>
    </lineage>
</organism>
<dbReference type="Pfam" id="PF07734">
    <property type="entry name" value="FBA_1"/>
    <property type="match status" value="1"/>
</dbReference>
<evidence type="ECO:0000259" key="1">
    <source>
        <dbReference type="Pfam" id="PF07734"/>
    </source>
</evidence>
<dbReference type="Proteomes" id="UP000554482">
    <property type="component" value="Unassembled WGS sequence"/>
</dbReference>
<dbReference type="AlphaFoldDB" id="A0A7J6WMV7"/>
<dbReference type="InterPro" id="IPR006527">
    <property type="entry name" value="F-box-assoc_dom_typ1"/>
</dbReference>